<dbReference type="PROSITE" id="PS50994">
    <property type="entry name" value="INTEGRASE"/>
    <property type="match status" value="1"/>
</dbReference>
<evidence type="ECO:0000313" key="4">
    <source>
        <dbReference type="EMBL" id="RDS83612.1"/>
    </source>
</evidence>
<gene>
    <name evidence="4" type="ORF">DWU98_04585</name>
</gene>
<dbReference type="EMBL" id="QRBE01000002">
    <property type="protein sequence ID" value="RDS83612.1"/>
    <property type="molecule type" value="Genomic_DNA"/>
</dbReference>
<dbReference type="InterPro" id="IPR048020">
    <property type="entry name" value="Transpos_IS3"/>
</dbReference>
<dbReference type="NCBIfam" id="NF033516">
    <property type="entry name" value="transpos_IS3"/>
    <property type="match status" value="1"/>
</dbReference>
<dbReference type="AlphaFoldDB" id="A0A370X5K2"/>
<proteinExistence type="inferred from homology"/>
<dbReference type="SUPFAM" id="SSF46689">
    <property type="entry name" value="Homeodomain-like"/>
    <property type="match status" value="1"/>
</dbReference>
<dbReference type="InterPro" id="IPR001584">
    <property type="entry name" value="Integrase_cat-core"/>
</dbReference>
<dbReference type="Pfam" id="PF13276">
    <property type="entry name" value="HTH_21"/>
    <property type="match status" value="1"/>
</dbReference>
<keyword evidence="5" id="KW-1185">Reference proteome</keyword>
<dbReference type="InterPro" id="IPR050900">
    <property type="entry name" value="Transposase_IS3/IS150/IS904"/>
</dbReference>
<dbReference type="InterPro" id="IPR036397">
    <property type="entry name" value="RNaseH_sf"/>
</dbReference>
<dbReference type="Gene3D" id="3.30.420.10">
    <property type="entry name" value="Ribonuclease H-like superfamily/Ribonuclease H"/>
    <property type="match status" value="1"/>
</dbReference>
<organism evidence="4 5">
    <name type="scientific">Dyella monticola</name>
    <dbReference type="NCBI Taxonomy" id="1927958"/>
    <lineage>
        <taxon>Bacteria</taxon>
        <taxon>Pseudomonadati</taxon>
        <taxon>Pseudomonadota</taxon>
        <taxon>Gammaproteobacteria</taxon>
        <taxon>Lysobacterales</taxon>
        <taxon>Rhodanobacteraceae</taxon>
        <taxon>Dyella</taxon>
    </lineage>
</organism>
<dbReference type="RefSeq" id="WP_115494325.1">
    <property type="nucleotide sequence ID" value="NZ_QRBE01000002.1"/>
</dbReference>
<comment type="caution">
    <text evidence="4">The sequence shown here is derived from an EMBL/GenBank/DDBJ whole genome shotgun (WGS) entry which is preliminary data.</text>
</comment>
<dbReference type="InterPro" id="IPR025948">
    <property type="entry name" value="HTH-like_dom"/>
</dbReference>
<accession>A0A370X5K2</accession>
<keyword evidence="2" id="KW-0175">Coiled coil</keyword>
<dbReference type="InterPro" id="IPR012337">
    <property type="entry name" value="RNaseH-like_sf"/>
</dbReference>
<reference evidence="4 5" key="1">
    <citation type="submission" date="2018-07" db="EMBL/GenBank/DDBJ databases">
        <title>Dyella monticola sp. nov. and Dyella psychrodurans sp. nov. isolated from monsoon evergreen broad-leaved forest soil of Dinghu Mountain, China.</title>
        <authorList>
            <person name="Gao Z."/>
            <person name="Qiu L."/>
        </authorList>
    </citation>
    <scope>NUCLEOTIDE SEQUENCE [LARGE SCALE GENOMIC DNA]</scope>
    <source>
        <strain evidence="4 5">4G-K06</strain>
    </source>
</reference>
<dbReference type="OrthoDB" id="7064550at2"/>
<evidence type="ECO:0000256" key="2">
    <source>
        <dbReference type="SAM" id="Coils"/>
    </source>
</evidence>
<evidence type="ECO:0000259" key="3">
    <source>
        <dbReference type="PROSITE" id="PS50994"/>
    </source>
</evidence>
<dbReference type="InterPro" id="IPR009057">
    <property type="entry name" value="Homeodomain-like_sf"/>
</dbReference>
<name>A0A370X5K2_9GAMM</name>
<sequence>MTKSKQFSPEVRERAVRMVQEHRGEYPSLWAAVESIAPKIGCVPQTLLTWVQRQEVDAGVREGVTTTEAKRVKELEREVKELRRANEILKLASAFFGPGGARPPTEVLRAFVDTHRSTFGVEPICKVLQIAPSGYRVHAARQRQPERRPVRTQRDEQLAPEIQRVWYTNLQVYGAIKVWRQLGREGIVAARCTVERLMRKHGLRGVMRGKVVRTTVSDRDAPRPLDKVNRQFRADRPNQLWVSDFTYVSTWQGWLYVAFVIDVFARRIVGWRVSDSMRTDFVLDALEQALYARRPERDGTSIHHSDRGSQYVSIRYSERLAEAGIEPSVGSRGDSYDNALAETINGLYKAELIHCRGPWKTKAAVELATLGWVAWFNTQRLLAPIGYIPPAEAEANYYRQLAQSRVAESA</sequence>
<dbReference type="InterPro" id="IPR036388">
    <property type="entry name" value="WH-like_DNA-bd_sf"/>
</dbReference>
<dbReference type="Proteomes" id="UP000254258">
    <property type="component" value="Unassembled WGS sequence"/>
</dbReference>
<dbReference type="GO" id="GO:0004803">
    <property type="term" value="F:transposase activity"/>
    <property type="evidence" value="ECO:0007669"/>
    <property type="project" value="InterPro"/>
</dbReference>
<evidence type="ECO:0000256" key="1">
    <source>
        <dbReference type="ARBA" id="ARBA00009964"/>
    </source>
</evidence>
<dbReference type="GO" id="GO:0006313">
    <property type="term" value="P:DNA transposition"/>
    <property type="evidence" value="ECO:0007669"/>
    <property type="project" value="InterPro"/>
</dbReference>
<dbReference type="SUPFAM" id="SSF53098">
    <property type="entry name" value="Ribonuclease H-like"/>
    <property type="match status" value="1"/>
</dbReference>
<evidence type="ECO:0000313" key="5">
    <source>
        <dbReference type="Proteomes" id="UP000254258"/>
    </source>
</evidence>
<comment type="similarity">
    <text evidence="1">Belongs to the transposase 8 family.</text>
</comment>
<dbReference type="Gene3D" id="1.10.10.10">
    <property type="entry name" value="Winged helix-like DNA-binding domain superfamily/Winged helix DNA-binding domain"/>
    <property type="match status" value="1"/>
</dbReference>
<dbReference type="PANTHER" id="PTHR46889">
    <property type="entry name" value="TRANSPOSASE INSF FOR INSERTION SEQUENCE IS3B-RELATED"/>
    <property type="match status" value="1"/>
</dbReference>
<feature type="coiled-coil region" evidence="2">
    <location>
        <begin position="65"/>
        <end position="92"/>
    </location>
</feature>
<dbReference type="PANTHER" id="PTHR46889:SF4">
    <property type="entry name" value="TRANSPOSASE INSO FOR INSERTION SEQUENCE ELEMENT IS911B-RELATED"/>
    <property type="match status" value="1"/>
</dbReference>
<dbReference type="GO" id="GO:0003677">
    <property type="term" value="F:DNA binding"/>
    <property type="evidence" value="ECO:0007669"/>
    <property type="project" value="InterPro"/>
</dbReference>
<dbReference type="Pfam" id="PF00665">
    <property type="entry name" value="rve"/>
    <property type="match status" value="1"/>
</dbReference>
<dbReference type="InterPro" id="IPR002514">
    <property type="entry name" value="Transposase_8"/>
</dbReference>
<feature type="domain" description="Integrase catalytic" evidence="3">
    <location>
        <begin position="233"/>
        <end position="397"/>
    </location>
</feature>
<protein>
    <submittedName>
        <fullName evidence="4">IS3 family transposase</fullName>
    </submittedName>
</protein>
<dbReference type="GO" id="GO:0015074">
    <property type="term" value="P:DNA integration"/>
    <property type="evidence" value="ECO:0007669"/>
    <property type="project" value="InterPro"/>
</dbReference>
<dbReference type="Pfam" id="PF01527">
    <property type="entry name" value="HTH_Tnp_1"/>
    <property type="match status" value="1"/>
</dbReference>